<dbReference type="Proteomes" id="UP000193467">
    <property type="component" value="Unassembled WGS sequence"/>
</dbReference>
<evidence type="ECO:0000313" key="6">
    <source>
        <dbReference type="EMBL" id="ORY61919.1"/>
    </source>
</evidence>
<dbReference type="GO" id="GO:0003677">
    <property type="term" value="F:DNA binding"/>
    <property type="evidence" value="ECO:0007669"/>
    <property type="project" value="InterPro"/>
</dbReference>
<dbReference type="STRING" id="106004.A0A1Y2DRW2"/>
<sequence length="677" mass="74067">MPPRAVSADSSNEVAAASGSGSQYEAEERPGTKRARRKPVTCAQCRKRKLRCDRGNPCSACKERGEGDQCEWEGAVRLPNTTYTREDEAVELRAQLERLEGLLAMLDEPLMAEIDGARKRKDSYNTESDGSVASPGLPRNGAHLGSSSPSATIAELARNLPLRAELDALVQLFLIRDVPYLPILHVPSFRQRYQAFDVSSAHSQPFFLALLLAIAGWSVHSRLMGRKTDKSALLGAAMEVLTIADYMSTPSLDALRVLIIVHHHQTVQESSSAAFILVSAFQLAQNLGLNHDPSAASIDCVATEERRRIWHLLLSLEWSADSARTTNHSASSHDVQFPANAHDEDITPDSITESPFPSVTPTLYLSYLFQIASLARTVTDQVYTVRSTSPLSWGTIIRLNAELAQIESGFPPEFALEWQGDLIKPLDSSELETEVMRVRVRLLLLQQYLRLNRPFLTKGFSDSRVRDARLKCCSAAHQILSIFRGFPDNHPLSLGWDLTFHALNALIILAVDLLQDPQGPSSEGARRQISSTISILGARQLDHFAVVETVRVVNALLAQSLSTTKRRHDQLAASGAFGAAPSSPSFGGLSTQGYSNGTGTRCGSGDSLLPPLSPTAFLDTPLPIPMSVDPFASHTLSASRGIDSYEMLHLWDGLAKLRRFYTLPAAVEWVELCSARG</sequence>
<dbReference type="Pfam" id="PF00172">
    <property type="entry name" value="Zn_clus"/>
    <property type="match status" value="1"/>
</dbReference>
<dbReference type="PROSITE" id="PS50048">
    <property type="entry name" value="ZN2_CY6_FUNGAL_2"/>
    <property type="match status" value="1"/>
</dbReference>
<dbReference type="EMBL" id="MCGR01000071">
    <property type="protein sequence ID" value="ORY61919.1"/>
    <property type="molecule type" value="Genomic_DNA"/>
</dbReference>
<keyword evidence="2" id="KW-0479">Metal-binding</keyword>
<feature type="compositionally biased region" description="Polar residues" evidence="4">
    <location>
        <begin position="8"/>
        <end position="23"/>
    </location>
</feature>
<dbReference type="CDD" id="cd00067">
    <property type="entry name" value="GAL4"/>
    <property type="match status" value="1"/>
</dbReference>
<dbReference type="GO" id="GO:0000981">
    <property type="term" value="F:DNA-binding transcription factor activity, RNA polymerase II-specific"/>
    <property type="evidence" value="ECO:0007669"/>
    <property type="project" value="InterPro"/>
</dbReference>
<evidence type="ECO:0000256" key="2">
    <source>
        <dbReference type="ARBA" id="ARBA00022723"/>
    </source>
</evidence>
<dbReference type="SUPFAM" id="SSF57701">
    <property type="entry name" value="Zn2/Cys6 DNA-binding domain"/>
    <property type="match status" value="1"/>
</dbReference>
<dbReference type="GO" id="GO:0005634">
    <property type="term" value="C:nucleus"/>
    <property type="evidence" value="ECO:0007669"/>
    <property type="project" value="UniProtKB-SubCell"/>
</dbReference>
<dbReference type="InterPro" id="IPR001138">
    <property type="entry name" value="Zn2Cys6_DnaBD"/>
</dbReference>
<dbReference type="CDD" id="cd12148">
    <property type="entry name" value="fungal_TF_MHR"/>
    <property type="match status" value="1"/>
</dbReference>
<keyword evidence="7" id="KW-1185">Reference proteome</keyword>
<dbReference type="SMART" id="SM00066">
    <property type="entry name" value="GAL4"/>
    <property type="match status" value="1"/>
</dbReference>
<name>A0A1Y2DRW2_9BASI</name>
<keyword evidence="3" id="KW-0539">Nucleus</keyword>
<dbReference type="AlphaFoldDB" id="A0A1Y2DRW2"/>
<dbReference type="PANTHER" id="PTHR31001">
    <property type="entry name" value="UNCHARACTERIZED TRANSCRIPTIONAL REGULATORY PROTEIN"/>
    <property type="match status" value="1"/>
</dbReference>
<dbReference type="InterPro" id="IPR036864">
    <property type="entry name" value="Zn2-C6_fun-type_DNA-bd_sf"/>
</dbReference>
<comment type="caution">
    <text evidence="6">The sequence shown here is derived from an EMBL/GenBank/DDBJ whole genome shotgun (WGS) entry which is preliminary data.</text>
</comment>
<evidence type="ECO:0000313" key="7">
    <source>
        <dbReference type="Proteomes" id="UP000193467"/>
    </source>
</evidence>
<dbReference type="GO" id="GO:0006351">
    <property type="term" value="P:DNA-templated transcription"/>
    <property type="evidence" value="ECO:0007669"/>
    <property type="project" value="InterPro"/>
</dbReference>
<dbReference type="InterPro" id="IPR050613">
    <property type="entry name" value="Sec_Metabolite_Reg"/>
</dbReference>
<feature type="region of interest" description="Disordered" evidence="4">
    <location>
        <begin position="118"/>
        <end position="148"/>
    </location>
</feature>
<evidence type="ECO:0000256" key="1">
    <source>
        <dbReference type="ARBA" id="ARBA00004123"/>
    </source>
</evidence>
<dbReference type="InterPro" id="IPR007219">
    <property type="entry name" value="XnlR_reg_dom"/>
</dbReference>
<evidence type="ECO:0000256" key="3">
    <source>
        <dbReference type="ARBA" id="ARBA00023242"/>
    </source>
</evidence>
<dbReference type="Pfam" id="PF04082">
    <property type="entry name" value="Fungal_trans"/>
    <property type="match status" value="1"/>
</dbReference>
<proteinExistence type="predicted"/>
<organism evidence="6 7">
    <name type="scientific">Leucosporidium creatinivorum</name>
    <dbReference type="NCBI Taxonomy" id="106004"/>
    <lineage>
        <taxon>Eukaryota</taxon>
        <taxon>Fungi</taxon>
        <taxon>Dikarya</taxon>
        <taxon>Basidiomycota</taxon>
        <taxon>Pucciniomycotina</taxon>
        <taxon>Microbotryomycetes</taxon>
        <taxon>Leucosporidiales</taxon>
        <taxon>Leucosporidium</taxon>
    </lineage>
</organism>
<dbReference type="Gene3D" id="4.10.240.10">
    <property type="entry name" value="Zn(2)-C6 fungal-type DNA-binding domain"/>
    <property type="match status" value="1"/>
</dbReference>
<protein>
    <recommendedName>
        <fullName evidence="5">Zn(2)-C6 fungal-type domain-containing protein</fullName>
    </recommendedName>
</protein>
<dbReference type="InParanoid" id="A0A1Y2DRW2"/>
<gene>
    <name evidence="6" type="ORF">BCR35DRAFT_309003</name>
</gene>
<dbReference type="PROSITE" id="PS00463">
    <property type="entry name" value="ZN2_CY6_FUNGAL_1"/>
    <property type="match status" value="1"/>
</dbReference>
<comment type="subcellular location">
    <subcellularLocation>
        <location evidence="1">Nucleus</location>
    </subcellularLocation>
</comment>
<evidence type="ECO:0000256" key="4">
    <source>
        <dbReference type="SAM" id="MobiDB-lite"/>
    </source>
</evidence>
<reference evidence="6 7" key="1">
    <citation type="submission" date="2016-07" db="EMBL/GenBank/DDBJ databases">
        <title>Pervasive Adenine N6-methylation of Active Genes in Fungi.</title>
        <authorList>
            <consortium name="DOE Joint Genome Institute"/>
            <person name="Mondo S.J."/>
            <person name="Dannebaum R.O."/>
            <person name="Kuo R.C."/>
            <person name="Labutti K."/>
            <person name="Haridas S."/>
            <person name="Kuo A."/>
            <person name="Salamov A."/>
            <person name="Ahrendt S.R."/>
            <person name="Lipzen A."/>
            <person name="Sullivan W."/>
            <person name="Andreopoulos W.B."/>
            <person name="Clum A."/>
            <person name="Lindquist E."/>
            <person name="Daum C."/>
            <person name="Ramamoorthy G.K."/>
            <person name="Gryganskyi A."/>
            <person name="Culley D."/>
            <person name="Magnuson J.K."/>
            <person name="James T.Y."/>
            <person name="O'Malley M.A."/>
            <person name="Stajich J.E."/>
            <person name="Spatafora J.W."/>
            <person name="Visel A."/>
            <person name="Grigoriev I.V."/>
        </authorList>
    </citation>
    <scope>NUCLEOTIDE SEQUENCE [LARGE SCALE GENOMIC DNA]</scope>
    <source>
        <strain evidence="6 7">62-1032</strain>
    </source>
</reference>
<dbReference type="GO" id="GO:0008270">
    <property type="term" value="F:zinc ion binding"/>
    <property type="evidence" value="ECO:0007669"/>
    <property type="project" value="InterPro"/>
</dbReference>
<dbReference type="PANTHER" id="PTHR31001:SF89">
    <property type="entry name" value="ZN(2)-C6 FUNGAL-TYPE DOMAIN-CONTAINING PROTEIN"/>
    <property type="match status" value="1"/>
</dbReference>
<feature type="domain" description="Zn(2)-C6 fungal-type" evidence="5">
    <location>
        <begin position="41"/>
        <end position="72"/>
    </location>
</feature>
<evidence type="ECO:0000259" key="5">
    <source>
        <dbReference type="PROSITE" id="PS50048"/>
    </source>
</evidence>
<feature type="region of interest" description="Disordered" evidence="4">
    <location>
        <begin position="1"/>
        <end position="38"/>
    </location>
</feature>
<accession>A0A1Y2DRW2</accession>
<dbReference type="OrthoDB" id="3364175at2759"/>